<evidence type="ECO:0000313" key="3">
    <source>
        <dbReference type="Proteomes" id="UP000004105"/>
    </source>
</evidence>
<keyword evidence="1" id="KW-0472">Membrane</keyword>
<dbReference type="Proteomes" id="UP000004105">
    <property type="component" value="Unassembled WGS sequence"/>
</dbReference>
<evidence type="ECO:0000256" key="1">
    <source>
        <dbReference type="SAM" id="Phobius"/>
    </source>
</evidence>
<feature type="transmembrane region" description="Helical" evidence="1">
    <location>
        <begin position="124"/>
        <end position="141"/>
    </location>
</feature>
<organism evidence="2 3">
    <name type="scientific">Neisseria bacilliformis ATCC BAA-1200</name>
    <dbReference type="NCBI Taxonomy" id="888742"/>
    <lineage>
        <taxon>Bacteria</taxon>
        <taxon>Pseudomonadati</taxon>
        <taxon>Pseudomonadota</taxon>
        <taxon>Betaproteobacteria</taxon>
        <taxon>Neisseriales</taxon>
        <taxon>Neisseriaceae</taxon>
        <taxon>Neisseria</taxon>
    </lineage>
</organism>
<keyword evidence="3" id="KW-1185">Reference proteome</keyword>
<name>F2BAE1_9NEIS</name>
<dbReference type="InterPro" id="IPR037185">
    <property type="entry name" value="EmrE-like"/>
</dbReference>
<keyword evidence="1" id="KW-0812">Transmembrane</keyword>
<keyword evidence="1" id="KW-1133">Transmembrane helix</keyword>
<gene>
    <name evidence="2" type="ORF">HMPREF9123_0773</name>
</gene>
<evidence type="ECO:0000313" key="2">
    <source>
        <dbReference type="EMBL" id="EGF11657.1"/>
    </source>
</evidence>
<protein>
    <submittedName>
        <fullName evidence="2">Integral membrane protein</fullName>
    </submittedName>
</protein>
<reference evidence="2 3" key="1">
    <citation type="submission" date="2011-02" db="EMBL/GenBank/DDBJ databases">
        <authorList>
            <person name="Muzny D."/>
            <person name="Qin X."/>
            <person name="Deng J."/>
            <person name="Jiang H."/>
            <person name="Liu Y."/>
            <person name="Qu J."/>
            <person name="Song X.-Z."/>
            <person name="Zhang L."/>
            <person name="Thornton R."/>
            <person name="Coyle M."/>
            <person name="Francisco L."/>
            <person name="Jackson L."/>
            <person name="Javaid M."/>
            <person name="Korchina V."/>
            <person name="Kovar C."/>
            <person name="Mata R."/>
            <person name="Mathew T."/>
            <person name="Ngo R."/>
            <person name="Nguyen L."/>
            <person name="Nguyen N."/>
            <person name="Okwuonu G."/>
            <person name="Ongeri F."/>
            <person name="Pham C."/>
            <person name="Simmons D."/>
            <person name="Wilczek-Boney K."/>
            <person name="Hale W."/>
            <person name="Jakkamsetti A."/>
            <person name="Pham P."/>
            <person name="Ruth R."/>
            <person name="San Lucas F."/>
            <person name="Warren J."/>
            <person name="Zhang J."/>
            <person name="Zhao Z."/>
            <person name="Zhou C."/>
            <person name="Zhu D."/>
            <person name="Lee S."/>
            <person name="Bess C."/>
            <person name="Blankenburg K."/>
            <person name="Forbes L."/>
            <person name="Fu Q."/>
            <person name="Gubbala S."/>
            <person name="Hirani K."/>
            <person name="Jayaseelan J.C."/>
            <person name="Lara F."/>
            <person name="Munidasa M."/>
            <person name="Palculict T."/>
            <person name="Patil S."/>
            <person name="Pu L.-L."/>
            <person name="Saada N."/>
            <person name="Tang L."/>
            <person name="Weissenberger G."/>
            <person name="Zhu Y."/>
            <person name="Hemphill L."/>
            <person name="Shang Y."/>
            <person name="Youmans B."/>
            <person name="Ayvaz T."/>
            <person name="Ross M."/>
            <person name="Santibanez J."/>
            <person name="Aqrawi P."/>
            <person name="Gross S."/>
            <person name="Joshi V."/>
            <person name="Fowler G."/>
            <person name="Nazareth L."/>
            <person name="Reid J."/>
            <person name="Worley K."/>
            <person name="Petrosino J."/>
            <person name="Highlander S."/>
            <person name="Gibbs R."/>
        </authorList>
    </citation>
    <scope>NUCLEOTIDE SEQUENCE [LARGE SCALE GENOMIC DNA]</scope>
    <source>
        <strain evidence="2 3">ATCC BAA-1200</strain>
    </source>
</reference>
<dbReference type="AlphaFoldDB" id="F2BAE1"/>
<dbReference type="RefSeq" id="WP_007341784.1">
    <property type="nucleotide sequence ID" value="NZ_GL878494.1"/>
</dbReference>
<dbReference type="OrthoDB" id="5458895at2"/>
<dbReference type="HOGENOM" id="CLU_128193_0_0_4"/>
<feature type="transmembrane region" description="Helical" evidence="1">
    <location>
        <begin position="71"/>
        <end position="89"/>
    </location>
</feature>
<dbReference type="STRING" id="267212.GCA_001063965_02031"/>
<sequence>MKPALLFLLVAALGNCCYHLGQKSLHLGGNPMLLLALYYTFALALALAAAPFFGAVKFSDGLISTLANPRVWLVSLGTVMIELGFLMAYRSGGSAQWAGVAVNGTAALLLIPASLILFKEAFSWQKMLGIALTLAGIWFLAKD</sequence>
<comment type="caution">
    <text evidence="2">The sequence shown here is derived from an EMBL/GenBank/DDBJ whole genome shotgun (WGS) entry which is preliminary data.</text>
</comment>
<feature type="transmembrane region" description="Helical" evidence="1">
    <location>
        <begin position="32"/>
        <end position="59"/>
    </location>
</feature>
<dbReference type="EMBL" id="AFAY01000012">
    <property type="protein sequence ID" value="EGF11657.1"/>
    <property type="molecule type" value="Genomic_DNA"/>
</dbReference>
<dbReference type="SUPFAM" id="SSF103481">
    <property type="entry name" value="Multidrug resistance efflux transporter EmrE"/>
    <property type="match status" value="1"/>
</dbReference>
<feature type="transmembrane region" description="Helical" evidence="1">
    <location>
        <begin position="95"/>
        <end position="117"/>
    </location>
</feature>
<accession>F2BAE1</accession>
<proteinExistence type="predicted"/>